<dbReference type="EMBL" id="JAULSY010000004">
    <property type="protein sequence ID" value="KAK0673925.1"/>
    <property type="molecule type" value="Genomic_DNA"/>
</dbReference>
<comment type="caution">
    <text evidence="11">The sequence shown here is derived from an EMBL/GenBank/DDBJ whole genome shotgun (WGS) entry which is preliminary data.</text>
</comment>
<dbReference type="GO" id="GO:0046872">
    <property type="term" value="F:metal ion binding"/>
    <property type="evidence" value="ECO:0007669"/>
    <property type="project" value="UniProtKB-KW"/>
</dbReference>
<keyword evidence="7 9" id="KW-0482">Metalloprotease</keyword>
<keyword evidence="5 9" id="KW-0479">Metal-binding</keyword>
<dbReference type="AlphaFoldDB" id="A0AA39ZN46"/>
<dbReference type="GO" id="GO:0004222">
    <property type="term" value="F:metalloendopeptidase activity"/>
    <property type="evidence" value="ECO:0007669"/>
    <property type="project" value="InterPro"/>
</dbReference>
<evidence type="ECO:0000313" key="11">
    <source>
        <dbReference type="EMBL" id="KAK0673925.1"/>
    </source>
</evidence>
<evidence type="ECO:0000256" key="5">
    <source>
        <dbReference type="ARBA" id="ARBA00022723"/>
    </source>
</evidence>
<keyword evidence="9" id="KW-0999">Mitochondrion inner membrane</keyword>
<keyword evidence="9" id="KW-0496">Mitochondrion</keyword>
<dbReference type="EC" id="3.4.24.-" evidence="9"/>
<protein>
    <recommendedName>
        <fullName evidence="3 9">Mitochondrial inner membrane protease ATP23</fullName>
        <ecNumber evidence="9">3.4.24.-</ecNumber>
    </recommendedName>
</protein>
<evidence type="ECO:0000256" key="2">
    <source>
        <dbReference type="ARBA" id="ARBA00009915"/>
    </source>
</evidence>
<evidence type="ECO:0000256" key="4">
    <source>
        <dbReference type="ARBA" id="ARBA00022670"/>
    </source>
</evidence>
<evidence type="ECO:0000256" key="9">
    <source>
        <dbReference type="RuleBase" id="RU364057"/>
    </source>
</evidence>
<accession>A0AA39ZN46</accession>
<dbReference type="GO" id="GO:0033615">
    <property type="term" value="P:mitochondrial proton-transporting ATP synthase complex assembly"/>
    <property type="evidence" value="ECO:0007669"/>
    <property type="project" value="TreeGrafter"/>
</dbReference>
<feature type="compositionally biased region" description="Pro residues" evidence="10">
    <location>
        <begin position="1"/>
        <end position="13"/>
    </location>
</feature>
<feature type="compositionally biased region" description="Low complexity" evidence="10">
    <location>
        <begin position="14"/>
        <end position="29"/>
    </location>
</feature>
<proteinExistence type="inferred from homology"/>
<evidence type="ECO:0000256" key="8">
    <source>
        <dbReference type="ARBA" id="ARBA00025322"/>
    </source>
</evidence>
<evidence type="ECO:0000313" key="12">
    <source>
        <dbReference type="Proteomes" id="UP001174997"/>
    </source>
</evidence>
<name>A0AA39ZN46_9PEZI</name>
<keyword evidence="12" id="KW-1185">Reference proteome</keyword>
<feature type="region of interest" description="Disordered" evidence="10">
    <location>
        <begin position="1"/>
        <end position="52"/>
    </location>
</feature>
<dbReference type="GO" id="GO:0034982">
    <property type="term" value="P:mitochondrial protein processing"/>
    <property type="evidence" value="ECO:0007669"/>
    <property type="project" value="TreeGrafter"/>
</dbReference>
<evidence type="ECO:0000256" key="10">
    <source>
        <dbReference type="SAM" id="MobiDB-lite"/>
    </source>
</evidence>
<comment type="function">
    <text evidence="8">Has a dual role in the assembly of mitochondrial ATPase. Acts as a protease that removes N-terminal residues of mitochondrial ATPase CF(0) subunit 6 at the intermembrane space side. Also involved in the correct assembly of the membrane-embedded ATPase CF(0) particle, probably mediating association of subunit 6 with the subunit 9 ring.</text>
</comment>
<evidence type="ECO:0000256" key="6">
    <source>
        <dbReference type="ARBA" id="ARBA00022801"/>
    </source>
</evidence>
<comment type="subcellular location">
    <subcellularLocation>
        <location evidence="1 9">Mitochondrion inner membrane</location>
        <topology evidence="1 9">Peripheral membrane protein</topology>
        <orientation evidence="1 9">Intermembrane side</orientation>
    </subcellularLocation>
</comment>
<reference evidence="11" key="1">
    <citation type="submission" date="2023-06" db="EMBL/GenBank/DDBJ databases">
        <title>Genome-scale phylogeny and comparative genomics of the fungal order Sordariales.</title>
        <authorList>
            <consortium name="Lawrence Berkeley National Laboratory"/>
            <person name="Hensen N."/>
            <person name="Bonometti L."/>
            <person name="Westerberg I."/>
            <person name="Brannstrom I.O."/>
            <person name="Guillou S."/>
            <person name="Cros-Aarteil S."/>
            <person name="Calhoun S."/>
            <person name="Haridas S."/>
            <person name="Kuo A."/>
            <person name="Mondo S."/>
            <person name="Pangilinan J."/>
            <person name="Riley R."/>
            <person name="Labutti K."/>
            <person name="Andreopoulos B."/>
            <person name="Lipzen A."/>
            <person name="Chen C."/>
            <person name="Yanf M."/>
            <person name="Daum C."/>
            <person name="Ng V."/>
            <person name="Clum A."/>
            <person name="Steindorff A."/>
            <person name="Ohm R."/>
            <person name="Martin F."/>
            <person name="Silar P."/>
            <person name="Natvig D."/>
            <person name="Lalanne C."/>
            <person name="Gautier V."/>
            <person name="Ament-Velasquez S.L."/>
            <person name="Kruys A."/>
            <person name="Hutchinson M.I."/>
            <person name="Powell A.J."/>
            <person name="Barry K."/>
            <person name="Miller A.N."/>
            <person name="Grigoriev I.V."/>
            <person name="Debuchy R."/>
            <person name="Gladieux P."/>
            <person name="Thoren M.H."/>
            <person name="Johannesson H."/>
        </authorList>
    </citation>
    <scope>NUCLEOTIDE SEQUENCE</scope>
    <source>
        <strain evidence="11">CBS 307.81</strain>
    </source>
</reference>
<dbReference type="Pfam" id="PF09768">
    <property type="entry name" value="Peptidase_M76"/>
    <property type="match status" value="1"/>
</dbReference>
<sequence>MTSQPPPPPPPSPSQSASASPQPTTSDPASPTPPSQPQPQQEPRCITNDPKRTGYDPSLAWYLNYFRILTGRITREGVEHYREDRYKANEARDCARCESDRDWLFQHSPVVRYLRDKAAALNGDLGPHNVVCRRCPGRIFEDGTVVRQTGGFSPDHGILLCANEMRDRSHLEDTLAHEMVHAWDHLRWKVDWMGGMDLKHAACTEIRASMLSGECRWTRETITRGNWTLTQQFQNCVRARAIQSVMNRPTCKDDVHATKVVNQVWESCFNDKRPFEEIYR</sequence>
<keyword evidence="9" id="KW-0472">Membrane</keyword>
<dbReference type="Proteomes" id="UP001174997">
    <property type="component" value="Unassembled WGS sequence"/>
</dbReference>
<evidence type="ECO:0000256" key="1">
    <source>
        <dbReference type="ARBA" id="ARBA00004137"/>
    </source>
</evidence>
<dbReference type="PANTHER" id="PTHR21711">
    <property type="entry name" value="MITOCHONDRIAL INNER MEMBRANE PROTEASE"/>
    <property type="match status" value="1"/>
</dbReference>
<gene>
    <name evidence="11" type="ORF">QBC41DRAFT_361577</name>
</gene>
<keyword evidence="4 9" id="KW-0645">Protease</keyword>
<evidence type="ECO:0000256" key="7">
    <source>
        <dbReference type="ARBA" id="ARBA00023049"/>
    </source>
</evidence>
<comment type="similarity">
    <text evidence="2 9">Belongs to the peptidase M76 family.</text>
</comment>
<dbReference type="PANTHER" id="PTHR21711:SF0">
    <property type="entry name" value="MITOCHONDRIAL INNER MEMBRANE PROTEASE ATP23 HOMOLOG"/>
    <property type="match status" value="1"/>
</dbReference>
<dbReference type="GO" id="GO:0005743">
    <property type="term" value="C:mitochondrial inner membrane"/>
    <property type="evidence" value="ECO:0007669"/>
    <property type="project" value="UniProtKB-SubCell"/>
</dbReference>
<evidence type="ECO:0000256" key="3">
    <source>
        <dbReference type="ARBA" id="ARBA00014615"/>
    </source>
</evidence>
<dbReference type="InterPro" id="IPR019165">
    <property type="entry name" value="Peptidase_M76_ATP23"/>
</dbReference>
<organism evidence="11 12">
    <name type="scientific">Cercophora samala</name>
    <dbReference type="NCBI Taxonomy" id="330535"/>
    <lineage>
        <taxon>Eukaryota</taxon>
        <taxon>Fungi</taxon>
        <taxon>Dikarya</taxon>
        <taxon>Ascomycota</taxon>
        <taxon>Pezizomycotina</taxon>
        <taxon>Sordariomycetes</taxon>
        <taxon>Sordariomycetidae</taxon>
        <taxon>Sordariales</taxon>
        <taxon>Lasiosphaeriaceae</taxon>
        <taxon>Cercophora</taxon>
    </lineage>
</organism>
<keyword evidence="6 9" id="KW-0378">Hydrolase</keyword>